<dbReference type="AlphaFoldDB" id="A0A7J6VQC1"/>
<sequence>VKYLGEEGDNTHIAGAAAICSPWDLLVCDRFISRRLVQRFYGRAITIGLQIYARTHKSIYSRLVDWEGIQKDLVVWLNGRLQALEDRSGEIGFVRRERIKDLAILVYARENKDGRFLSIPFVSKHLPGKVTICVPAVDEFSGWVAFRANIQALCGAEGRRRRTTRLKDSVLTLINWYMIMVEFENEKEVERVLKVPSVKLPGIRVGRVARCTIVVTQSLQKDLFWFGSLVKIDEQGGEYKEVSRVRIQVEGCYLLKIPNILPLMEDRVTYLIRMGESRRITALLMWLMIRRQLIGLEMCHVSDKI</sequence>
<gene>
    <name evidence="1" type="ORF">FRX31_024008</name>
</gene>
<proteinExistence type="predicted"/>
<evidence type="ECO:0000313" key="2">
    <source>
        <dbReference type="Proteomes" id="UP000554482"/>
    </source>
</evidence>
<dbReference type="EMBL" id="JABWDY010029346">
    <property type="protein sequence ID" value="KAF5186405.1"/>
    <property type="molecule type" value="Genomic_DNA"/>
</dbReference>
<dbReference type="OrthoDB" id="2008550at2759"/>
<keyword evidence="1" id="KW-0378">Hydrolase</keyword>
<feature type="non-terminal residue" evidence="1">
    <location>
        <position position="305"/>
    </location>
</feature>
<organism evidence="1 2">
    <name type="scientific">Thalictrum thalictroides</name>
    <name type="common">Rue-anemone</name>
    <name type="synonym">Anemone thalictroides</name>
    <dbReference type="NCBI Taxonomy" id="46969"/>
    <lineage>
        <taxon>Eukaryota</taxon>
        <taxon>Viridiplantae</taxon>
        <taxon>Streptophyta</taxon>
        <taxon>Embryophyta</taxon>
        <taxon>Tracheophyta</taxon>
        <taxon>Spermatophyta</taxon>
        <taxon>Magnoliopsida</taxon>
        <taxon>Ranunculales</taxon>
        <taxon>Ranunculaceae</taxon>
        <taxon>Thalictroideae</taxon>
        <taxon>Thalictrum</taxon>
    </lineage>
</organism>
<dbReference type="PANTHER" id="PTHR10794">
    <property type="entry name" value="ABHYDROLASE DOMAIN-CONTAINING PROTEIN"/>
    <property type="match status" value="1"/>
</dbReference>
<evidence type="ECO:0000313" key="1">
    <source>
        <dbReference type="EMBL" id="KAF5186405.1"/>
    </source>
</evidence>
<dbReference type="GO" id="GO:0047372">
    <property type="term" value="F:monoacylglycerol lipase activity"/>
    <property type="evidence" value="ECO:0007669"/>
    <property type="project" value="TreeGrafter"/>
</dbReference>
<name>A0A7J6VQC1_THATH</name>
<protein>
    <submittedName>
        <fullName evidence="1">Alpha/beta-Hydrolases superfamily protein</fullName>
    </submittedName>
</protein>
<dbReference type="PANTHER" id="PTHR10794:SF63">
    <property type="entry name" value="ALPHA_BETA HYDROLASE 1, ISOFORM A"/>
    <property type="match status" value="1"/>
</dbReference>
<dbReference type="Proteomes" id="UP000554482">
    <property type="component" value="Unassembled WGS sequence"/>
</dbReference>
<accession>A0A7J6VQC1</accession>
<reference evidence="1 2" key="1">
    <citation type="submission" date="2020-06" db="EMBL/GenBank/DDBJ databases">
        <title>Transcriptomic and genomic resources for Thalictrum thalictroides and T. hernandezii: Facilitating candidate gene discovery in an emerging model plant lineage.</title>
        <authorList>
            <person name="Arias T."/>
            <person name="Riano-Pachon D.M."/>
            <person name="Di Stilio V.S."/>
        </authorList>
    </citation>
    <scope>NUCLEOTIDE SEQUENCE [LARGE SCALE GENOMIC DNA]</scope>
    <source>
        <strain evidence="2">cv. WT478/WT964</strain>
        <tissue evidence="1">Leaves</tissue>
    </source>
</reference>
<dbReference type="InterPro" id="IPR050960">
    <property type="entry name" value="AB_hydrolase_4_sf"/>
</dbReference>
<dbReference type="GO" id="GO:0034338">
    <property type="term" value="F:short-chain carboxylesterase activity"/>
    <property type="evidence" value="ECO:0007669"/>
    <property type="project" value="TreeGrafter"/>
</dbReference>
<comment type="caution">
    <text evidence="1">The sequence shown here is derived from an EMBL/GenBank/DDBJ whole genome shotgun (WGS) entry which is preliminary data.</text>
</comment>
<keyword evidence="2" id="KW-1185">Reference proteome</keyword>